<dbReference type="EMBL" id="MU001888">
    <property type="protein sequence ID" value="KAF2794514.1"/>
    <property type="molecule type" value="Genomic_DNA"/>
</dbReference>
<dbReference type="Proteomes" id="UP000799757">
    <property type="component" value="Unassembled WGS sequence"/>
</dbReference>
<accession>A0A6A6XEG0</accession>
<evidence type="ECO:0000313" key="3">
    <source>
        <dbReference type="EMBL" id="KAF2794514.1"/>
    </source>
</evidence>
<dbReference type="InterPro" id="IPR021833">
    <property type="entry name" value="DUF3425"/>
</dbReference>
<organism evidence="3 4">
    <name type="scientific">Melanomma pulvis-pyrius CBS 109.77</name>
    <dbReference type="NCBI Taxonomy" id="1314802"/>
    <lineage>
        <taxon>Eukaryota</taxon>
        <taxon>Fungi</taxon>
        <taxon>Dikarya</taxon>
        <taxon>Ascomycota</taxon>
        <taxon>Pezizomycotina</taxon>
        <taxon>Dothideomycetes</taxon>
        <taxon>Pleosporomycetidae</taxon>
        <taxon>Pleosporales</taxon>
        <taxon>Melanommataceae</taxon>
        <taxon>Melanomma</taxon>
    </lineage>
</organism>
<gene>
    <name evidence="3" type="ORF">K505DRAFT_374580</name>
</gene>
<name>A0A6A6XEG0_9PLEO</name>
<keyword evidence="1" id="KW-0175">Coiled coil</keyword>
<keyword evidence="4" id="KW-1185">Reference proteome</keyword>
<dbReference type="AlphaFoldDB" id="A0A6A6XEG0"/>
<sequence length="422" mass="47561">MSVSSIESRASQGRTTHAEEKTISDKLARKRVLDRKAQQAARSRAKWNMENLQHQVAQLNNALISETSRLKALLDESKDETERIRVENRALKMQLENSKFDCSNPFLGDMGFATPNILLPVPVPYEAESPRQAVDMVAPRSISVSSPSLNLYECVPWSTGPTCVSDRILQSYVATARMRVHATSDIFLKEQPDMSALLAQARSTESPGVSNVVSDILLAYQEINTLPKKAACLYVMYKLLNWLIFRTKSTYDQMPAWLRPVPLQLQMEHPAWIDRIPWPNARIYLINNPSITFDDFASCYSSDFHVSWPYEHSHVFISLPSNGTSTSHSHPATSPSVEANTNTNPFSTPPDMEPEVVLKNWFPPHDRPQSGEPITSGGVVLNPVFEQHLRQLKNWSVSDVFRRRFPDLGVIIESDSRLDSGN</sequence>
<evidence type="ECO:0000313" key="4">
    <source>
        <dbReference type="Proteomes" id="UP000799757"/>
    </source>
</evidence>
<dbReference type="PANTHER" id="PTHR37012">
    <property type="entry name" value="B-ZIP TRANSCRIPTION FACTOR (EUROFUNG)-RELATED"/>
    <property type="match status" value="1"/>
</dbReference>
<protein>
    <recommendedName>
        <fullName evidence="5">BZIP domain-containing protein</fullName>
    </recommendedName>
</protein>
<feature type="compositionally biased region" description="Low complexity" evidence="2">
    <location>
        <begin position="326"/>
        <end position="336"/>
    </location>
</feature>
<dbReference type="Pfam" id="PF11905">
    <property type="entry name" value="DUF3425"/>
    <property type="match status" value="1"/>
</dbReference>
<feature type="coiled-coil region" evidence="1">
    <location>
        <begin position="42"/>
        <end position="94"/>
    </location>
</feature>
<dbReference type="PANTHER" id="PTHR37012:SF2">
    <property type="entry name" value="BZIP DOMAIN-CONTAINING PROTEIN-RELATED"/>
    <property type="match status" value="1"/>
</dbReference>
<feature type="compositionally biased region" description="Polar residues" evidence="2">
    <location>
        <begin position="1"/>
        <end position="15"/>
    </location>
</feature>
<evidence type="ECO:0000256" key="1">
    <source>
        <dbReference type="SAM" id="Coils"/>
    </source>
</evidence>
<evidence type="ECO:0008006" key="5">
    <source>
        <dbReference type="Google" id="ProtNLM"/>
    </source>
</evidence>
<reference evidence="3" key="1">
    <citation type="journal article" date="2020" name="Stud. Mycol.">
        <title>101 Dothideomycetes genomes: a test case for predicting lifestyles and emergence of pathogens.</title>
        <authorList>
            <person name="Haridas S."/>
            <person name="Albert R."/>
            <person name="Binder M."/>
            <person name="Bloem J."/>
            <person name="Labutti K."/>
            <person name="Salamov A."/>
            <person name="Andreopoulos B."/>
            <person name="Baker S."/>
            <person name="Barry K."/>
            <person name="Bills G."/>
            <person name="Bluhm B."/>
            <person name="Cannon C."/>
            <person name="Castanera R."/>
            <person name="Culley D."/>
            <person name="Daum C."/>
            <person name="Ezra D."/>
            <person name="Gonzalez J."/>
            <person name="Henrissat B."/>
            <person name="Kuo A."/>
            <person name="Liang C."/>
            <person name="Lipzen A."/>
            <person name="Lutzoni F."/>
            <person name="Magnuson J."/>
            <person name="Mondo S."/>
            <person name="Nolan M."/>
            <person name="Ohm R."/>
            <person name="Pangilinan J."/>
            <person name="Park H.-J."/>
            <person name="Ramirez L."/>
            <person name="Alfaro M."/>
            <person name="Sun H."/>
            <person name="Tritt A."/>
            <person name="Yoshinaga Y."/>
            <person name="Zwiers L.-H."/>
            <person name="Turgeon B."/>
            <person name="Goodwin S."/>
            <person name="Spatafora J."/>
            <person name="Crous P."/>
            <person name="Grigoriev I."/>
        </authorList>
    </citation>
    <scope>NUCLEOTIDE SEQUENCE</scope>
    <source>
        <strain evidence="3">CBS 109.77</strain>
    </source>
</reference>
<feature type="compositionally biased region" description="Polar residues" evidence="2">
    <location>
        <begin position="337"/>
        <end position="346"/>
    </location>
</feature>
<dbReference type="OrthoDB" id="2985014at2759"/>
<dbReference type="CDD" id="cd14688">
    <property type="entry name" value="bZIP_YAP"/>
    <property type="match status" value="1"/>
</dbReference>
<feature type="region of interest" description="Disordered" evidence="2">
    <location>
        <begin position="326"/>
        <end position="350"/>
    </location>
</feature>
<proteinExistence type="predicted"/>
<evidence type="ECO:0000256" key="2">
    <source>
        <dbReference type="SAM" id="MobiDB-lite"/>
    </source>
</evidence>
<feature type="region of interest" description="Disordered" evidence="2">
    <location>
        <begin position="1"/>
        <end position="24"/>
    </location>
</feature>